<proteinExistence type="predicted"/>
<sequence>MQCKLFVKS</sequence>
<reference evidence="1" key="2">
    <citation type="journal article" date="2015" name="Fish Shellfish Immunol.">
        <title>Early steps in the European eel (Anguilla anguilla)-Vibrio vulnificus interaction in the gills: Role of the RtxA13 toxin.</title>
        <authorList>
            <person name="Callol A."/>
            <person name="Pajuelo D."/>
            <person name="Ebbesson L."/>
            <person name="Teles M."/>
            <person name="MacKenzie S."/>
            <person name="Amaro C."/>
        </authorList>
    </citation>
    <scope>NUCLEOTIDE SEQUENCE</scope>
</reference>
<dbReference type="EMBL" id="GBXM01102781">
    <property type="protein sequence ID" value="JAH05796.1"/>
    <property type="molecule type" value="Transcribed_RNA"/>
</dbReference>
<protein>
    <submittedName>
        <fullName evidence="1">Uncharacterized protein</fullName>
    </submittedName>
</protein>
<dbReference type="EMBL" id="GBXM01060840">
    <property type="protein sequence ID" value="JAH47737.1"/>
    <property type="molecule type" value="Transcribed_RNA"/>
</dbReference>
<reference evidence="1" key="1">
    <citation type="submission" date="2014-11" db="EMBL/GenBank/DDBJ databases">
        <authorList>
            <person name="Amaro Gonzalez C."/>
        </authorList>
    </citation>
    <scope>NUCLEOTIDE SEQUENCE</scope>
</reference>
<name>A0A0E9T2K2_ANGAN</name>
<evidence type="ECO:0000313" key="1">
    <source>
        <dbReference type="EMBL" id="JAH47737.1"/>
    </source>
</evidence>
<accession>A0A0E9T2K2</accession>
<organism evidence="1">
    <name type="scientific">Anguilla anguilla</name>
    <name type="common">European freshwater eel</name>
    <name type="synonym">Muraena anguilla</name>
    <dbReference type="NCBI Taxonomy" id="7936"/>
    <lineage>
        <taxon>Eukaryota</taxon>
        <taxon>Metazoa</taxon>
        <taxon>Chordata</taxon>
        <taxon>Craniata</taxon>
        <taxon>Vertebrata</taxon>
        <taxon>Euteleostomi</taxon>
        <taxon>Actinopterygii</taxon>
        <taxon>Neopterygii</taxon>
        <taxon>Teleostei</taxon>
        <taxon>Anguilliformes</taxon>
        <taxon>Anguillidae</taxon>
        <taxon>Anguilla</taxon>
    </lineage>
</organism>